<evidence type="ECO:0000313" key="9">
    <source>
        <dbReference type="EMBL" id="CAF1300685.1"/>
    </source>
</evidence>
<keyword evidence="6" id="KW-0732">Signal</keyword>
<dbReference type="Gene3D" id="3.40.190.10">
    <property type="entry name" value="Periplasmic binding protein-like II"/>
    <property type="match status" value="2"/>
</dbReference>
<proteinExistence type="predicted"/>
<feature type="domain" description="Receptor ligand binding region" evidence="8">
    <location>
        <begin position="191"/>
        <end position="351"/>
    </location>
</feature>
<sequence>MQNSRSFKLLLFFSILWKLKAESTWPTTSSAVKLLGIFPRQSGNNVLIIHSRSMFRAAILLSQQYNITFQGQHLTYEEILTDNDIMVTFNHTCQKVSTSNIAGFVGPAYSNEARYVASFAYRLGILDVSYSTTSPDLSTIDTGAFYRVSPSDEKTVLGIKILFQQYKWKSCIIVYQNDEFLLQWHAFIDLSRIVIVWANEILTTTILNKAVNDNLIDQDFLWILTRAVALESFNSRQQQKLIGILTIQPVQEDFINTTLLNDAYNIWKFYESDTFPGDTNVSIYALYTFDATWSLILSLQQLCSMEVSCLEFINVSDCYNRRFLNSKEYYNIMKAMTFLGVSGQVEFANGTPDRIGNVNYVIKNIQPVMNDIDFIPVLQWDGNSTKWMPYRNQSSNIIWPDRTKNIPNDHKLIQGQELRIAIIESPPSIILKNPAAIYNDMNDNYKRIDITEFDGFYKDLILYLQDKMGFIPVIMLAKPTIRYDELVGGVANDSYDIVMSSIDINAKRNQIVDFSIAIMPASYRIIVRKPESIRSDYFMLLKRFFWALWGLLLIMIPYTSVLIWLVERKNENKHSFVGTIIVISFSIYSPFGTSRPQIKTNAGQFLASILYILQILLAIQTAGLISYLMIPESKLIISGIDDIKNGIIPPNRVGILVGSQIEEYYLNSISHGKKDYYPLKTPDEVYTGLMNDYIDASLWSNISSTYHVNNMYCELMTVGVAFSHSFYQIPVKRGWLYKADLDSHILSFMESAEIDRISAKWFGRCNCSTTSLFDARTDTVAKRTLSQIFITIALISIMSILIHFWSRRNYFISIMTRISRKDSIINLTTTSTQFVLIDLSTHLNELASAMLETMCSLAKDSILNFENDSDFDFDKLPKKITILFVSSKFAATMKSKPEQVERVFILEEDKSRVDNQERFATGKDLIFLLADEIYRCYNKEAKAYSESGDLIKANLKKEEVSRIHSELKKTHQRFFRRDITINTSTSTLTRLIWLKSKLEDDVETKRLINLFDEIVSSFSVFANLSDFCEYLHEHETFAHIFLIIDTDYDDLVVADFHKRSNIKIICRYGQSSSKNETTIDNYPELCLHLTHDLITHYNKLGTHYSTKKDATTAKEMFTKAQKLCKKGLEF</sequence>
<keyword evidence="3 5" id="KW-1133">Transmembrane helix</keyword>
<feature type="chain" id="PRO_5036227299" evidence="6">
    <location>
        <begin position="22"/>
        <end position="1130"/>
    </location>
</feature>
<feature type="transmembrane region" description="Helical" evidence="5">
    <location>
        <begin position="544"/>
        <end position="566"/>
    </location>
</feature>
<comment type="caution">
    <text evidence="9">The sequence shown here is derived from an EMBL/GenBank/DDBJ whole genome shotgun (WGS) entry which is preliminary data.</text>
</comment>
<dbReference type="InterPro" id="IPR001638">
    <property type="entry name" value="Solute-binding_3/MltF_N"/>
</dbReference>
<name>A0A815DPV2_9BILA</name>
<accession>A0A815DPV2</accession>
<feature type="domain" description="Solute-binding protein family 3/N-terminal" evidence="7">
    <location>
        <begin position="451"/>
        <end position="763"/>
    </location>
</feature>
<dbReference type="PANTHER" id="PTHR18966">
    <property type="entry name" value="IONOTROPIC GLUTAMATE RECEPTOR"/>
    <property type="match status" value="1"/>
</dbReference>
<dbReference type="EMBL" id="CAJNOE010000653">
    <property type="protein sequence ID" value="CAF1300685.1"/>
    <property type="molecule type" value="Genomic_DNA"/>
</dbReference>
<feature type="signal peptide" evidence="6">
    <location>
        <begin position="1"/>
        <end position="21"/>
    </location>
</feature>
<dbReference type="GO" id="GO:0016020">
    <property type="term" value="C:membrane"/>
    <property type="evidence" value="ECO:0007669"/>
    <property type="project" value="UniProtKB-SubCell"/>
</dbReference>
<feature type="domain" description="Receptor ligand binding region" evidence="8">
    <location>
        <begin position="91"/>
        <end position="180"/>
    </location>
</feature>
<keyword evidence="4 5" id="KW-0472">Membrane</keyword>
<dbReference type="AlphaFoldDB" id="A0A815DPV2"/>
<protein>
    <submittedName>
        <fullName evidence="9">Uncharacterized protein</fullName>
    </submittedName>
</protein>
<dbReference type="EMBL" id="CAJOBB010001084">
    <property type="protein sequence ID" value="CAF3805773.1"/>
    <property type="molecule type" value="Genomic_DNA"/>
</dbReference>
<feature type="transmembrane region" description="Helical" evidence="5">
    <location>
        <begin position="605"/>
        <end position="630"/>
    </location>
</feature>
<evidence type="ECO:0000313" key="11">
    <source>
        <dbReference type="Proteomes" id="UP000663860"/>
    </source>
</evidence>
<dbReference type="Pfam" id="PF01094">
    <property type="entry name" value="ANF_receptor"/>
    <property type="match status" value="2"/>
</dbReference>
<keyword evidence="2 5" id="KW-0812">Transmembrane</keyword>
<reference evidence="9" key="1">
    <citation type="submission" date="2021-02" db="EMBL/GenBank/DDBJ databases">
        <authorList>
            <person name="Nowell W R."/>
        </authorList>
    </citation>
    <scope>NUCLEOTIDE SEQUENCE</scope>
</reference>
<evidence type="ECO:0000256" key="6">
    <source>
        <dbReference type="SAM" id="SignalP"/>
    </source>
</evidence>
<evidence type="ECO:0000256" key="4">
    <source>
        <dbReference type="ARBA" id="ARBA00023136"/>
    </source>
</evidence>
<organism evidence="9 11">
    <name type="scientific">Adineta steineri</name>
    <dbReference type="NCBI Taxonomy" id="433720"/>
    <lineage>
        <taxon>Eukaryota</taxon>
        <taxon>Metazoa</taxon>
        <taxon>Spiralia</taxon>
        <taxon>Gnathifera</taxon>
        <taxon>Rotifera</taxon>
        <taxon>Eurotatoria</taxon>
        <taxon>Bdelloidea</taxon>
        <taxon>Adinetida</taxon>
        <taxon>Adinetidae</taxon>
        <taxon>Adineta</taxon>
    </lineage>
</organism>
<evidence type="ECO:0000313" key="10">
    <source>
        <dbReference type="EMBL" id="CAF3805773.1"/>
    </source>
</evidence>
<dbReference type="InterPro" id="IPR015683">
    <property type="entry name" value="Ionotropic_Glu_rcpt"/>
</dbReference>
<evidence type="ECO:0000256" key="5">
    <source>
        <dbReference type="SAM" id="Phobius"/>
    </source>
</evidence>
<dbReference type="Proteomes" id="UP000663860">
    <property type="component" value="Unassembled WGS sequence"/>
</dbReference>
<evidence type="ECO:0000256" key="3">
    <source>
        <dbReference type="ARBA" id="ARBA00022989"/>
    </source>
</evidence>
<dbReference type="SUPFAM" id="SSF53822">
    <property type="entry name" value="Periplasmic binding protein-like I"/>
    <property type="match status" value="1"/>
</dbReference>
<comment type="subcellular location">
    <subcellularLocation>
        <location evidence="1">Membrane</location>
    </subcellularLocation>
</comment>
<feature type="transmembrane region" description="Helical" evidence="5">
    <location>
        <begin position="785"/>
        <end position="805"/>
    </location>
</feature>
<feature type="transmembrane region" description="Helical" evidence="5">
    <location>
        <begin position="575"/>
        <end position="593"/>
    </location>
</feature>
<dbReference type="InterPro" id="IPR001828">
    <property type="entry name" value="ANF_lig-bd_rcpt"/>
</dbReference>
<gene>
    <name evidence="9" type="ORF">IZO911_LOCUS34043</name>
    <name evidence="10" type="ORF">KXQ929_LOCUS17319</name>
</gene>
<evidence type="ECO:0000256" key="2">
    <source>
        <dbReference type="ARBA" id="ARBA00022692"/>
    </source>
</evidence>
<dbReference type="SUPFAM" id="SSF53850">
    <property type="entry name" value="Periplasmic binding protein-like II"/>
    <property type="match status" value="1"/>
</dbReference>
<dbReference type="InterPro" id="IPR028082">
    <property type="entry name" value="Peripla_BP_I"/>
</dbReference>
<dbReference type="Proteomes" id="UP000663868">
    <property type="component" value="Unassembled WGS sequence"/>
</dbReference>
<evidence type="ECO:0000259" key="7">
    <source>
        <dbReference type="Pfam" id="PF00497"/>
    </source>
</evidence>
<evidence type="ECO:0000256" key="1">
    <source>
        <dbReference type="ARBA" id="ARBA00004370"/>
    </source>
</evidence>
<dbReference type="Gene3D" id="3.40.50.2300">
    <property type="match status" value="4"/>
</dbReference>
<evidence type="ECO:0000259" key="8">
    <source>
        <dbReference type="Pfam" id="PF01094"/>
    </source>
</evidence>
<dbReference type="Pfam" id="PF00497">
    <property type="entry name" value="SBP_bac_3"/>
    <property type="match status" value="1"/>
</dbReference>